<organism evidence="2 3">
    <name type="scientific">Thecamonas trahens ATCC 50062</name>
    <dbReference type="NCBI Taxonomy" id="461836"/>
    <lineage>
        <taxon>Eukaryota</taxon>
        <taxon>Apusozoa</taxon>
        <taxon>Apusomonadida</taxon>
        <taxon>Apusomonadidae</taxon>
        <taxon>Thecamonas</taxon>
    </lineage>
</organism>
<evidence type="ECO:0000313" key="2">
    <source>
        <dbReference type="EMBL" id="KNC52428.1"/>
    </source>
</evidence>
<evidence type="ECO:0000313" key="3">
    <source>
        <dbReference type="Proteomes" id="UP000054408"/>
    </source>
</evidence>
<dbReference type="STRING" id="461836.A0A0L0DM08"/>
<dbReference type="PANTHER" id="PTHR13366">
    <property type="entry name" value="MALARIA ANTIGEN-RELATED"/>
    <property type="match status" value="1"/>
</dbReference>
<dbReference type="EMBL" id="GL349472">
    <property type="protein sequence ID" value="KNC52428.1"/>
    <property type="molecule type" value="Genomic_DNA"/>
</dbReference>
<dbReference type="InterPro" id="IPR052107">
    <property type="entry name" value="HEAT6"/>
</dbReference>
<accession>A0A0L0DM08</accession>
<evidence type="ECO:0000259" key="1">
    <source>
        <dbReference type="Pfam" id="PF13251"/>
    </source>
</evidence>
<dbReference type="RefSeq" id="XP_013755469.1">
    <property type="nucleotide sequence ID" value="XM_013900015.1"/>
</dbReference>
<dbReference type="InterPro" id="IPR025283">
    <property type="entry name" value="DUF4042"/>
</dbReference>
<name>A0A0L0DM08_THETB</name>
<proteinExistence type="predicted"/>
<dbReference type="GeneID" id="25567107"/>
<dbReference type="AlphaFoldDB" id="A0A0L0DM08"/>
<dbReference type="InterPro" id="IPR011989">
    <property type="entry name" value="ARM-like"/>
</dbReference>
<gene>
    <name evidence="2" type="ORF">AMSG_08406</name>
</gene>
<dbReference type="Gene3D" id="1.25.10.10">
    <property type="entry name" value="Leucine-rich Repeat Variant"/>
    <property type="match status" value="1"/>
</dbReference>
<feature type="domain" description="DUF4042" evidence="1">
    <location>
        <begin position="172"/>
        <end position="325"/>
    </location>
</feature>
<dbReference type="PANTHER" id="PTHR13366:SF0">
    <property type="entry name" value="HEAT REPEAT-CONTAINING PROTEIN 6"/>
    <property type="match status" value="1"/>
</dbReference>
<dbReference type="SUPFAM" id="SSF48371">
    <property type="entry name" value="ARM repeat"/>
    <property type="match status" value="1"/>
</dbReference>
<keyword evidence="3" id="KW-1185">Reference proteome</keyword>
<dbReference type="InterPro" id="IPR016024">
    <property type="entry name" value="ARM-type_fold"/>
</dbReference>
<dbReference type="Proteomes" id="UP000054408">
    <property type="component" value="Unassembled WGS sequence"/>
</dbReference>
<protein>
    <recommendedName>
        <fullName evidence="1">DUF4042 domain-containing protein</fullName>
    </recommendedName>
</protein>
<dbReference type="Pfam" id="PF13251">
    <property type="entry name" value="DUF4042"/>
    <property type="match status" value="1"/>
</dbReference>
<sequence length="874" mass="88602">MVLEKLAEAMTGEEGGQAMAGIVQGMAAVLTKLPSAASASDAVALLRIVSAAVADRARDVVPLLPQSILPTALPFLLSLGSADDEDVARFALRAVGDLLARTAAVVEPGIRVRVCGGLAAVIKALETPRVLAGAYRALAVVAAETREAASMPELCEVLIGVTRDGVFHGPPRVRINALGLLVSLGKALPVPLAQRWDVFLPSGSGSSLLSLAVEDDDGSGVPGKAMDALLALLEGSKKTLAAGTRSTTGSRSYTSFAHTIGDILWHTHAGLLRLISQTPQLAAPVVDTGLKALCILLINCNYTRLASDGGIVVELASAALQLALRPQTQAGVAPSTQQLALSCVAASLRTASPLDDVAVWLTLGAAAEAPLHTLVAAAVAAPERDPAAKVFDVLRWMARGYPVVAYAAYLPLLEPMAGDKLLEVPVATRTAVAHFVAELGSGCGSILAGRSGTTAGEVFATLERMVLRVGMADPVDAVRAHSISALAGMLPVLGASEDEALAPLVEAAVFELAADLVAGSKAVVARGEAARLVGLAVDTPFAVANGLQVLGDALERLVAAVGSSGGVREPLASALVKAAASAGSVAMRSEAGEGGSDGADRCADALLALLGVRGKHTAATARSLGAVVCALVRSGQRDVCARAAGALVDVVRGERAAPDKAVWSACDGLALALGAWCGEVGAGSDGSEWVGAALRALATAGGEAANFRTRVAALGALSAPRSRSWYGTAEELAGVVVQIGGALPGVLTVTDERQYRYRDEVEGGAEAAVVYVLAGAEASDLAAVASAVAERPQLRTALDALFTELPVQPRVSPLRGGGEYGSFSASSADPEEEYVATSPGSVASSSAFAPVLGARALSLYAAALETWHRMWGSG</sequence>
<reference evidence="2 3" key="1">
    <citation type="submission" date="2010-05" db="EMBL/GenBank/DDBJ databases">
        <title>The Genome Sequence of Thecamonas trahens ATCC 50062.</title>
        <authorList>
            <consortium name="The Broad Institute Genome Sequencing Platform"/>
            <person name="Russ C."/>
            <person name="Cuomo C."/>
            <person name="Shea T."/>
            <person name="Young S.K."/>
            <person name="Zeng Q."/>
            <person name="Koehrsen M."/>
            <person name="Haas B."/>
            <person name="Borodovsky M."/>
            <person name="Guigo R."/>
            <person name="Alvarado L."/>
            <person name="Berlin A."/>
            <person name="Bochicchio J."/>
            <person name="Borenstein D."/>
            <person name="Chapman S."/>
            <person name="Chen Z."/>
            <person name="Freedman E."/>
            <person name="Gellesch M."/>
            <person name="Goldberg J."/>
            <person name="Griggs A."/>
            <person name="Gujja S."/>
            <person name="Heilman E."/>
            <person name="Heiman D."/>
            <person name="Hepburn T."/>
            <person name="Howarth C."/>
            <person name="Jen D."/>
            <person name="Larson L."/>
            <person name="Mehta T."/>
            <person name="Park D."/>
            <person name="Pearson M."/>
            <person name="Roberts A."/>
            <person name="Saif S."/>
            <person name="Shenoy N."/>
            <person name="Sisk P."/>
            <person name="Stolte C."/>
            <person name="Sykes S."/>
            <person name="Thomson T."/>
            <person name="Walk T."/>
            <person name="White J."/>
            <person name="Yandava C."/>
            <person name="Burger G."/>
            <person name="Gray M.W."/>
            <person name="Holland P.W.H."/>
            <person name="King N."/>
            <person name="Lang F.B.F."/>
            <person name="Roger A.J."/>
            <person name="Ruiz-Trillo I."/>
            <person name="Lander E."/>
            <person name="Nusbaum C."/>
        </authorList>
    </citation>
    <scope>NUCLEOTIDE SEQUENCE [LARGE SCALE GENOMIC DNA]</scope>
    <source>
        <strain evidence="2 3">ATCC 50062</strain>
    </source>
</reference>